<dbReference type="PANTHER" id="PTHR24349">
    <property type="entry name" value="SERINE/THREONINE-PROTEIN KINASE"/>
    <property type="match status" value="1"/>
</dbReference>
<evidence type="ECO:0000259" key="16">
    <source>
        <dbReference type="PROSITE" id="PS50222"/>
    </source>
</evidence>
<dbReference type="InterPro" id="IPR018247">
    <property type="entry name" value="EF_Hand_1_Ca_BS"/>
</dbReference>
<organism evidence="17">
    <name type="scientific">Oryza sativa subsp. japonica</name>
    <name type="common">Rice</name>
    <dbReference type="NCBI Taxonomy" id="39947"/>
    <lineage>
        <taxon>Eukaryota</taxon>
        <taxon>Viridiplantae</taxon>
        <taxon>Streptophyta</taxon>
        <taxon>Embryophyta</taxon>
        <taxon>Tracheophyta</taxon>
        <taxon>Spermatophyta</taxon>
        <taxon>Magnoliopsida</taxon>
        <taxon>Liliopsida</taxon>
        <taxon>Poales</taxon>
        <taxon>Poaceae</taxon>
        <taxon>BOP clade</taxon>
        <taxon>Oryzoideae</taxon>
        <taxon>Oryzeae</taxon>
        <taxon>Oryzinae</taxon>
        <taxon>Oryza</taxon>
        <taxon>Oryza sativa</taxon>
    </lineage>
</organism>
<feature type="domain" description="EF-hand" evidence="16">
    <location>
        <begin position="428"/>
        <end position="463"/>
    </location>
</feature>
<feature type="domain" description="Protein kinase" evidence="15">
    <location>
        <begin position="90"/>
        <end position="349"/>
    </location>
</feature>
<comment type="subcellular location">
    <subcellularLocation>
        <location evidence="1">Membrane</location>
        <topology evidence="1">Lipid-anchor</topology>
    </subcellularLocation>
</comment>
<feature type="compositionally biased region" description="Basic residues" evidence="14">
    <location>
        <begin position="22"/>
        <end position="40"/>
    </location>
</feature>
<feature type="region of interest" description="Disordered" evidence="14">
    <location>
        <begin position="119"/>
        <end position="154"/>
    </location>
</feature>
<dbReference type="InterPro" id="IPR011009">
    <property type="entry name" value="Kinase-like_dom_sf"/>
</dbReference>
<evidence type="ECO:0000313" key="17">
    <source>
        <dbReference type="EMBL" id="EEE64852.1"/>
    </source>
</evidence>
<proteinExistence type="predicted"/>
<dbReference type="SMART" id="SM00054">
    <property type="entry name" value="EFh"/>
    <property type="match status" value="4"/>
</dbReference>
<dbReference type="Gene3D" id="1.10.510.10">
    <property type="entry name" value="Transferase(Phosphotransferase) domain 1"/>
    <property type="match status" value="1"/>
</dbReference>
<comment type="catalytic activity">
    <reaction evidence="13">
        <text>L-seryl-[protein] + ATP = O-phospho-L-seryl-[protein] + ADP + H(+)</text>
        <dbReference type="Rhea" id="RHEA:17989"/>
        <dbReference type="Rhea" id="RHEA-COMP:9863"/>
        <dbReference type="Rhea" id="RHEA-COMP:11604"/>
        <dbReference type="ChEBI" id="CHEBI:15378"/>
        <dbReference type="ChEBI" id="CHEBI:29999"/>
        <dbReference type="ChEBI" id="CHEBI:30616"/>
        <dbReference type="ChEBI" id="CHEBI:83421"/>
        <dbReference type="ChEBI" id="CHEBI:456216"/>
        <dbReference type="EC" id="2.7.11.1"/>
    </reaction>
</comment>
<dbReference type="SUPFAM" id="SSF56112">
    <property type="entry name" value="Protein kinase-like (PK-like)"/>
    <property type="match status" value="1"/>
</dbReference>
<evidence type="ECO:0000256" key="2">
    <source>
        <dbReference type="ARBA" id="ARBA00012513"/>
    </source>
</evidence>
<dbReference type="PROSITE" id="PS50222">
    <property type="entry name" value="EF_HAND_2"/>
    <property type="match status" value="4"/>
</dbReference>
<keyword evidence="7" id="KW-0547">Nucleotide-binding</keyword>
<feature type="compositionally biased region" description="Low complexity" evidence="14">
    <location>
        <begin position="126"/>
        <end position="154"/>
    </location>
</feature>
<evidence type="ECO:0000256" key="12">
    <source>
        <dbReference type="ARBA" id="ARBA00047899"/>
    </source>
</evidence>
<evidence type="ECO:0000256" key="14">
    <source>
        <dbReference type="SAM" id="MobiDB-lite"/>
    </source>
</evidence>
<dbReference type="PROSITE" id="PS00108">
    <property type="entry name" value="PROTEIN_KINASE_ST"/>
    <property type="match status" value="1"/>
</dbReference>
<sequence length="543" mass="60849">MGARASRHRQSPDQSQSQSPSPHHKHHHHHQTTRAPKPKPKPQPPPPQQPRSQPPPPPRHQPQQAPQQAAAEDGVGRVLGRPMEDVRATYTFGRELGRGQFGVTYLATHKPTGRRYALQVHRRPQARPAPTTSTTSAARSTSCTTSPATATSSSCAGAYEDRHSVNLVMELCEGGELFDRIIARGHYSERAAAALCREIVSVVHSCHSMGVMHRDLKPENFLFLNKREDSPLKATDFGLSVFFKPGEQFRDLVGSAYYVAPEVLKRLYGAEADIWSAGVILYILLSGVPPFWAENEDGIFDAVLQGHIDFSSEPWPSISSGAKDLVKRMLRQDPKERLTAAEILNHPWIREDGEAPDKPLDITVISRMKQFRAMNKLKKVALKVVAENLSEEEIVGLKEMFKSLDTDNSGTITLEELRAGLPKLGTKISESELRQLMEAADVDGNGSIDYVEFISATMHMNRLEKEDHIYKAFEYFDKDHSGFITVDELEEALTKYDMGDEATIKEIIAEVDTDHDGRINYQEFVAMMKNNSPEIVPNRRRMF</sequence>
<dbReference type="Gene3D" id="3.30.200.20">
    <property type="entry name" value="Phosphorylase Kinase, domain 1"/>
    <property type="match status" value="1"/>
</dbReference>
<evidence type="ECO:0000256" key="7">
    <source>
        <dbReference type="ARBA" id="ARBA00022741"/>
    </source>
</evidence>
<protein>
    <recommendedName>
        <fullName evidence="2">non-specific serine/threonine protein kinase</fullName>
        <ecNumber evidence="2">2.7.11.1</ecNumber>
    </recommendedName>
</protein>
<evidence type="ECO:0000256" key="9">
    <source>
        <dbReference type="ARBA" id="ARBA00022837"/>
    </source>
</evidence>
<dbReference type="GO" id="GO:0005524">
    <property type="term" value="F:ATP binding"/>
    <property type="evidence" value="ECO:0007669"/>
    <property type="project" value="UniProtKB-KW"/>
</dbReference>
<dbReference type="InterPro" id="IPR000719">
    <property type="entry name" value="Prot_kinase_dom"/>
</dbReference>
<dbReference type="InterPro" id="IPR002048">
    <property type="entry name" value="EF_hand_dom"/>
</dbReference>
<feature type="compositionally biased region" description="Low complexity" evidence="14">
    <location>
        <begin position="12"/>
        <end position="21"/>
    </location>
</feature>
<evidence type="ECO:0000256" key="13">
    <source>
        <dbReference type="ARBA" id="ARBA00048679"/>
    </source>
</evidence>
<feature type="compositionally biased region" description="Pro residues" evidence="14">
    <location>
        <begin position="41"/>
        <end position="60"/>
    </location>
</feature>
<dbReference type="Pfam" id="PF00069">
    <property type="entry name" value="Pkinase"/>
    <property type="match status" value="1"/>
</dbReference>
<evidence type="ECO:0000256" key="6">
    <source>
        <dbReference type="ARBA" id="ARBA00022737"/>
    </source>
</evidence>
<evidence type="ECO:0000256" key="4">
    <source>
        <dbReference type="ARBA" id="ARBA00022679"/>
    </source>
</evidence>
<keyword evidence="6" id="KW-0677">Repeat</keyword>
<dbReference type="InterPro" id="IPR011992">
    <property type="entry name" value="EF-hand-dom_pair"/>
</dbReference>
<dbReference type="CDD" id="cd00051">
    <property type="entry name" value="EFh"/>
    <property type="match status" value="2"/>
</dbReference>
<evidence type="ECO:0000256" key="11">
    <source>
        <dbReference type="ARBA" id="ARBA00023136"/>
    </source>
</evidence>
<dbReference type="GO" id="GO:0005509">
    <property type="term" value="F:calcium ion binding"/>
    <property type="evidence" value="ECO:0007669"/>
    <property type="project" value="InterPro"/>
</dbReference>
<dbReference type="AlphaFoldDB" id="B9FLU3"/>
<reference evidence="17" key="2">
    <citation type="submission" date="2008-12" db="EMBL/GenBank/DDBJ databases">
        <title>Improved gene annotation of the rice (Oryza sativa) genomes.</title>
        <authorList>
            <person name="Wang J."/>
            <person name="Li R."/>
            <person name="Fan W."/>
            <person name="Huang Q."/>
            <person name="Zhang J."/>
            <person name="Zhou Y."/>
            <person name="Hu Y."/>
            <person name="Zi S."/>
            <person name="Li J."/>
            <person name="Ni P."/>
            <person name="Zheng H."/>
            <person name="Zhang Y."/>
            <person name="Zhao M."/>
            <person name="Hao Q."/>
            <person name="McDermott J."/>
            <person name="Samudrala R."/>
            <person name="Kristiansen K."/>
            <person name="Wong G.K.-S."/>
        </authorList>
    </citation>
    <scope>NUCLEOTIDE SEQUENCE</scope>
</reference>
<evidence type="ECO:0000259" key="15">
    <source>
        <dbReference type="PROSITE" id="PS50011"/>
    </source>
</evidence>
<dbReference type="SMART" id="SM00220">
    <property type="entry name" value="S_TKc"/>
    <property type="match status" value="1"/>
</dbReference>
<comment type="catalytic activity">
    <reaction evidence="12">
        <text>L-threonyl-[protein] + ATP = O-phospho-L-threonyl-[protein] + ADP + H(+)</text>
        <dbReference type="Rhea" id="RHEA:46608"/>
        <dbReference type="Rhea" id="RHEA-COMP:11060"/>
        <dbReference type="Rhea" id="RHEA-COMP:11605"/>
        <dbReference type="ChEBI" id="CHEBI:15378"/>
        <dbReference type="ChEBI" id="CHEBI:30013"/>
        <dbReference type="ChEBI" id="CHEBI:30616"/>
        <dbReference type="ChEBI" id="CHEBI:61977"/>
        <dbReference type="ChEBI" id="CHEBI:456216"/>
        <dbReference type="EC" id="2.7.11.1"/>
    </reaction>
</comment>
<feature type="compositionally biased region" description="Low complexity" evidence="14">
    <location>
        <begin position="61"/>
        <end position="71"/>
    </location>
</feature>
<dbReference type="GO" id="GO:0004674">
    <property type="term" value="F:protein serine/threonine kinase activity"/>
    <property type="evidence" value="ECO:0007669"/>
    <property type="project" value="UniProtKB-KW"/>
</dbReference>
<dbReference type="PROSITE" id="PS50011">
    <property type="entry name" value="PROTEIN_KINASE_DOM"/>
    <property type="match status" value="1"/>
</dbReference>
<dbReference type="Proteomes" id="UP000007752">
    <property type="component" value="Chromosome 5"/>
</dbReference>
<dbReference type="EC" id="2.7.11.1" evidence="2"/>
<dbReference type="EMBL" id="CM000142">
    <property type="protein sequence ID" value="EEE64852.1"/>
    <property type="molecule type" value="Genomic_DNA"/>
</dbReference>
<keyword evidence="3" id="KW-0723">Serine/threonine-protein kinase</keyword>
<dbReference type="FunFam" id="1.10.510.10:FF:000056">
    <property type="entry name" value="calcium-dependent protein kinase 1"/>
    <property type="match status" value="1"/>
</dbReference>
<dbReference type="SUPFAM" id="SSF47473">
    <property type="entry name" value="EF-hand"/>
    <property type="match status" value="1"/>
</dbReference>
<dbReference type="GO" id="GO:0016020">
    <property type="term" value="C:membrane"/>
    <property type="evidence" value="ECO:0007669"/>
    <property type="project" value="UniProtKB-SubCell"/>
</dbReference>
<evidence type="ECO:0000256" key="10">
    <source>
        <dbReference type="ARBA" id="ARBA00022840"/>
    </source>
</evidence>
<evidence type="ECO:0000256" key="1">
    <source>
        <dbReference type="ARBA" id="ARBA00004635"/>
    </source>
</evidence>
<evidence type="ECO:0000256" key="5">
    <source>
        <dbReference type="ARBA" id="ARBA00022723"/>
    </source>
</evidence>
<accession>B9FLU3</accession>
<evidence type="ECO:0000256" key="8">
    <source>
        <dbReference type="ARBA" id="ARBA00022777"/>
    </source>
</evidence>
<gene>
    <name evidence="17" type="ORF">OsJ_19709</name>
</gene>
<keyword evidence="8" id="KW-0418">Kinase</keyword>
<dbReference type="PROSITE" id="PS00018">
    <property type="entry name" value="EF_HAND_1"/>
    <property type="match status" value="3"/>
</dbReference>
<feature type="domain" description="EF-hand" evidence="16">
    <location>
        <begin position="499"/>
        <end position="534"/>
    </location>
</feature>
<dbReference type="Gene3D" id="1.10.238.10">
    <property type="entry name" value="EF-hand"/>
    <property type="match status" value="1"/>
</dbReference>
<reference evidence="17" key="1">
    <citation type="journal article" date="2005" name="PLoS Biol.">
        <title>The genomes of Oryza sativa: a history of duplications.</title>
        <authorList>
            <person name="Yu J."/>
            <person name="Wang J."/>
            <person name="Lin W."/>
            <person name="Li S."/>
            <person name="Li H."/>
            <person name="Zhou J."/>
            <person name="Ni P."/>
            <person name="Dong W."/>
            <person name="Hu S."/>
            <person name="Zeng C."/>
            <person name="Zhang J."/>
            <person name="Zhang Y."/>
            <person name="Li R."/>
            <person name="Xu Z."/>
            <person name="Li S."/>
            <person name="Li X."/>
            <person name="Zheng H."/>
            <person name="Cong L."/>
            <person name="Lin L."/>
            <person name="Yin J."/>
            <person name="Geng J."/>
            <person name="Li G."/>
            <person name="Shi J."/>
            <person name="Liu J."/>
            <person name="Lv H."/>
            <person name="Li J."/>
            <person name="Wang J."/>
            <person name="Deng Y."/>
            <person name="Ran L."/>
            <person name="Shi X."/>
            <person name="Wang X."/>
            <person name="Wu Q."/>
            <person name="Li C."/>
            <person name="Ren X."/>
            <person name="Wang J."/>
            <person name="Wang X."/>
            <person name="Li D."/>
            <person name="Liu D."/>
            <person name="Zhang X."/>
            <person name="Ji Z."/>
            <person name="Zhao W."/>
            <person name="Sun Y."/>
            <person name="Zhang Z."/>
            <person name="Bao J."/>
            <person name="Han Y."/>
            <person name="Dong L."/>
            <person name="Ji J."/>
            <person name="Chen P."/>
            <person name="Wu S."/>
            <person name="Liu J."/>
            <person name="Xiao Y."/>
            <person name="Bu D."/>
            <person name="Tan J."/>
            <person name="Yang L."/>
            <person name="Ye C."/>
            <person name="Zhang J."/>
            <person name="Xu J."/>
            <person name="Zhou Y."/>
            <person name="Yu Y."/>
            <person name="Zhang B."/>
            <person name="Zhuang S."/>
            <person name="Wei H."/>
            <person name="Liu B."/>
            <person name="Lei M."/>
            <person name="Yu H."/>
            <person name="Li Y."/>
            <person name="Xu H."/>
            <person name="Wei S."/>
            <person name="He X."/>
            <person name="Fang L."/>
            <person name="Zhang Z."/>
            <person name="Zhang Y."/>
            <person name="Huang X."/>
            <person name="Su Z."/>
            <person name="Tong W."/>
            <person name="Li J."/>
            <person name="Tong Z."/>
            <person name="Li S."/>
            <person name="Ye J."/>
            <person name="Wang L."/>
            <person name="Fang L."/>
            <person name="Lei T."/>
            <person name="Chen C."/>
            <person name="Chen H."/>
            <person name="Xu Z."/>
            <person name="Li H."/>
            <person name="Huang H."/>
            <person name="Zhang F."/>
            <person name="Xu H."/>
            <person name="Li N."/>
            <person name="Zhao C."/>
            <person name="Li S."/>
            <person name="Dong L."/>
            <person name="Huang Y."/>
            <person name="Li L."/>
            <person name="Xi Y."/>
            <person name="Qi Q."/>
            <person name="Li W."/>
            <person name="Zhang B."/>
            <person name="Hu W."/>
            <person name="Zhang Y."/>
            <person name="Tian X."/>
            <person name="Jiao Y."/>
            <person name="Liang X."/>
            <person name="Jin J."/>
            <person name="Gao L."/>
            <person name="Zheng W."/>
            <person name="Hao B."/>
            <person name="Liu S."/>
            <person name="Wang W."/>
            <person name="Yuan L."/>
            <person name="Cao M."/>
            <person name="McDermott J."/>
            <person name="Samudrala R."/>
            <person name="Wang J."/>
            <person name="Wong G.K."/>
            <person name="Yang H."/>
        </authorList>
    </citation>
    <scope>NUCLEOTIDE SEQUENCE [LARGE SCALE GENOMIC DNA]</scope>
</reference>
<feature type="domain" description="EF-hand" evidence="16">
    <location>
        <begin position="392"/>
        <end position="427"/>
    </location>
</feature>
<feature type="domain" description="EF-hand" evidence="16">
    <location>
        <begin position="464"/>
        <end position="498"/>
    </location>
</feature>
<name>B9FLU3_ORYSJ</name>
<dbReference type="InterPro" id="IPR008271">
    <property type="entry name" value="Ser/Thr_kinase_AS"/>
</dbReference>
<dbReference type="InterPro" id="IPR050205">
    <property type="entry name" value="CDPK_Ser/Thr_kinases"/>
</dbReference>
<dbReference type="FunFam" id="1.10.238.10:FF:000015">
    <property type="entry name" value="Calcium-dependent protein kinase 1"/>
    <property type="match status" value="1"/>
</dbReference>
<evidence type="ECO:0000256" key="3">
    <source>
        <dbReference type="ARBA" id="ARBA00022527"/>
    </source>
</evidence>
<keyword evidence="10" id="KW-0067">ATP-binding</keyword>
<keyword evidence="4" id="KW-0808">Transferase</keyword>
<keyword evidence="5" id="KW-0479">Metal-binding</keyword>
<keyword evidence="9" id="KW-0106">Calcium</keyword>
<keyword evidence="11" id="KW-0472">Membrane</keyword>
<dbReference type="CDD" id="cd05117">
    <property type="entry name" value="STKc_CAMK"/>
    <property type="match status" value="1"/>
</dbReference>
<feature type="region of interest" description="Disordered" evidence="14">
    <location>
        <begin position="1"/>
        <end position="73"/>
    </location>
</feature>
<dbReference type="Pfam" id="PF13499">
    <property type="entry name" value="EF-hand_7"/>
    <property type="match status" value="2"/>
</dbReference>